<dbReference type="AlphaFoldDB" id="A0A2K3V186"/>
<dbReference type="InterPro" id="IPR029479">
    <property type="entry name" value="Nitroreductase"/>
</dbReference>
<dbReference type="SUPFAM" id="SSF55469">
    <property type="entry name" value="FMN-dependent nitroreductase-like"/>
    <property type="match status" value="1"/>
</dbReference>
<keyword evidence="3 5" id="KW-0288">FMN</keyword>
<accession>A0A2K3V186</accession>
<keyword evidence="4 5" id="KW-0560">Oxidoreductase</keyword>
<dbReference type="Proteomes" id="UP000236379">
    <property type="component" value="Unassembled WGS sequence"/>
</dbReference>
<dbReference type="InterPro" id="IPR016446">
    <property type="entry name" value="Flavin_OxRdtase_Frp"/>
</dbReference>
<evidence type="ECO:0000256" key="2">
    <source>
        <dbReference type="ARBA" id="ARBA00022630"/>
    </source>
</evidence>
<protein>
    <submittedName>
        <fullName evidence="7">NADPH-dependent oxidoreductase</fullName>
    </submittedName>
</protein>
<evidence type="ECO:0000256" key="5">
    <source>
        <dbReference type="PIRNR" id="PIRNR005426"/>
    </source>
</evidence>
<evidence type="ECO:0000313" key="7">
    <source>
        <dbReference type="EMBL" id="PNY82544.1"/>
    </source>
</evidence>
<comment type="similarity">
    <text evidence="1 5">Belongs to the flavin oxidoreductase frp family.</text>
</comment>
<feature type="domain" description="Nitroreductase" evidence="6">
    <location>
        <begin position="45"/>
        <end position="185"/>
    </location>
</feature>
<evidence type="ECO:0000259" key="6">
    <source>
        <dbReference type="Pfam" id="PF00881"/>
    </source>
</evidence>
<proteinExistence type="inferred from homology"/>
<evidence type="ECO:0000313" key="8">
    <source>
        <dbReference type="Proteomes" id="UP000236379"/>
    </source>
</evidence>
<dbReference type="PIRSF" id="PIRSF005426">
    <property type="entry name" value="Frp"/>
    <property type="match status" value="1"/>
</dbReference>
<sequence>MSLPPEPQPVDVPSRSLTPQQVTAFYDAHRTVRQYVTGPDGAPLPLPQGHLEAILHAAQRAPTDATAQLYSLVRLTRPELRARIAELTTNAHIATASEAFVVCADVRRVRRVLEVGGKTPGHWPAIAVHFGIGDAVMAGTNLLTAAEMLGYQGCWIGGVMNGLGGIIDELGLPAGVLPFAALTVGRPAEQAPYRPRVPRPLVIHTDTYHSGSDEEIREAIEVMNPIASRGGQPGDWVRLLNSYFGAGGGMEGREPKLVAALRRQGLWAGEEGVEARRP</sequence>
<dbReference type="InterPro" id="IPR000415">
    <property type="entry name" value="Nitroreductase-like"/>
</dbReference>
<dbReference type="GO" id="GO:0016491">
    <property type="term" value="F:oxidoreductase activity"/>
    <property type="evidence" value="ECO:0007669"/>
    <property type="project" value="UniProtKB-UniRule"/>
</dbReference>
<organism evidence="7 8">
    <name type="scientific">Deinococcus koreensis</name>
    <dbReference type="NCBI Taxonomy" id="2054903"/>
    <lineage>
        <taxon>Bacteria</taxon>
        <taxon>Thermotogati</taxon>
        <taxon>Deinococcota</taxon>
        <taxon>Deinococci</taxon>
        <taxon>Deinococcales</taxon>
        <taxon>Deinococcaceae</taxon>
        <taxon>Deinococcus</taxon>
    </lineage>
</organism>
<dbReference type="PANTHER" id="PTHR43425:SF2">
    <property type="entry name" value="OXYGEN-INSENSITIVE NADPH NITROREDUCTASE"/>
    <property type="match status" value="1"/>
</dbReference>
<dbReference type="Gene3D" id="3.40.109.10">
    <property type="entry name" value="NADH Oxidase"/>
    <property type="match status" value="1"/>
</dbReference>
<comment type="caution">
    <text evidence="7">The sequence shown here is derived from an EMBL/GenBank/DDBJ whole genome shotgun (WGS) entry which is preliminary data.</text>
</comment>
<dbReference type="OrthoDB" id="9775805at2"/>
<evidence type="ECO:0000256" key="3">
    <source>
        <dbReference type="ARBA" id="ARBA00022643"/>
    </source>
</evidence>
<keyword evidence="8" id="KW-1185">Reference proteome</keyword>
<dbReference type="EMBL" id="PPPD01000001">
    <property type="protein sequence ID" value="PNY82544.1"/>
    <property type="molecule type" value="Genomic_DNA"/>
</dbReference>
<evidence type="ECO:0000256" key="4">
    <source>
        <dbReference type="ARBA" id="ARBA00023002"/>
    </source>
</evidence>
<dbReference type="PANTHER" id="PTHR43425">
    <property type="entry name" value="OXYGEN-INSENSITIVE NADPH NITROREDUCTASE"/>
    <property type="match status" value="1"/>
</dbReference>
<dbReference type="Pfam" id="PF00881">
    <property type="entry name" value="Nitroreductase"/>
    <property type="match status" value="1"/>
</dbReference>
<gene>
    <name evidence="7" type="ORF">CVO96_15360</name>
</gene>
<keyword evidence="2 5" id="KW-0285">Flavoprotein</keyword>
<keyword evidence="5" id="KW-0521">NADP</keyword>
<evidence type="ECO:0000256" key="1">
    <source>
        <dbReference type="ARBA" id="ARBA00008366"/>
    </source>
</evidence>
<dbReference type="RefSeq" id="WP_103312976.1">
    <property type="nucleotide sequence ID" value="NZ_PPPD01000001.1"/>
</dbReference>
<reference evidence="7 8" key="1">
    <citation type="submission" date="2018-01" db="EMBL/GenBank/DDBJ databases">
        <title>Deinococcus koreensis sp. nov., a radiation-resistant bacterium isolated from river water.</title>
        <authorList>
            <person name="Choi A."/>
        </authorList>
    </citation>
    <scope>NUCLEOTIDE SEQUENCE [LARGE SCALE GENOMIC DNA]</scope>
    <source>
        <strain evidence="7 8">SJW1-2</strain>
    </source>
</reference>
<name>A0A2K3V186_9DEIO</name>